<evidence type="ECO:0000313" key="2">
    <source>
        <dbReference type="EMBL" id="KAF0296904.1"/>
    </source>
</evidence>
<protein>
    <submittedName>
        <fullName evidence="2">Uncharacterized protein</fullName>
    </submittedName>
</protein>
<keyword evidence="1" id="KW-1133">Transmembrane helix</keyword>
<keyword evidence="1" id="KW-0812">Transmembrane</keyword>
<feature type="transmembrane region" description="Helical" evidence="1">
    <location>
        <begin position="72"/>
        <end position="97"/>
    </location>
</feature>
<keyword evidence="1" id="KW-0472">Membrane</keyword>
<evidence type="ECO:0000256" key="1">
    <source>
        <dbReference type="SAM" id="Phobius"/>
    </source>
</evidence>
<organism evidence="2 3">
    <name type="scientific">Amphibalanus amphitrite</name>
    <name type="common">Striped barnacle</name>
    <name type="synonym">Balanus amphitrite</name>
    <dbReference type="NCBI Taxonomy" id="1232801"/>
    <lineage>
        <taxon>Eukaryota</taxon>
        <taxon>Metazoa</taxon>
        <taxon>Ecdysozoa</taxon>
        <taxon>Arthropoda</taxon>
        <taxon>Crustacea</taxon>
        <taxon>Multicrustacea</taxon>
        <taxon>Cirripedia</taxon>
        <taxon>Thoracica</taxon>
        <taxon>Thoracicalcarea</taxon>
        <taxon>Balanomorpha</taxon>
        <taxon>Balanoidea</taxon>
        <taxon>Balanidae</taxon>
        <taxon>Amphibalaninae</taxon>
        <taxon>Amphibalanus</taxon>
    </lineage>
</organism>
<name>A0A6A4VZ97_AMPAM</name>
<dbReference type="EMBL" id="VIIS01001525">
    <property type="protein sequence ID" value="KAF0296904.1"/>
    <property type="molecule type" value="Genomic_DNA"/>
</dbReference>
<proteinExistence type="predicted"/>
<gene>
    <name evidence="2" type="ORF">FJT64_005643</name>
</gene>
<dbReference type="Proteomes" id="UP000440578">
    <property type="component" value="Unassembled WGS sequence"/>
</dbReference>
<feature type="transmembrane region" description="Helical" evidence="1">
    <location>
        <begin position="12"/>
        <end position="33"/>
    </location>
</feature>
<keyword evidence="3" id="KW-1185">Reference proteome</keyword>
<dbReference type="AlphaFoldDB" id="A0A6A4VZ97"/>
<accession>A0A6A4VZ97</accession>
<comment type="caution">
    <text evidence="2">The sequence shown here is derived from an EMBL/GenBank/DDBJ whole genome shotgun (WGS) entry which is preliminary data.</text>
</comment>
<evidence type="ECO:0000313" key="3">
    <source>
        <dbReference type="Proteomes" id="UP000440578"/>
    </source>
</evidence>
<sequence length="142" mass="15206">MGLRLASFWTGVLYTVLHLFVLIALAVLVGRGAVSAGQLVVPLTMLPCVHMAVSVEMAFAAHKCDPFGVAVWLAWFGVWLPVATGLLAWLAIGWMAAGGQLSVALTVLSSLLLALLWPPYAAVALFYYELVKSEKPKEKPVA</sequence>
<feature type="transmembrane region" description="Helical" evidence="1">
    <location>
        <begin position="39"/>
        <end position="60"/>
    </location>
</feature>
<reference evidence="2 3" key="1">
    <citation type="submission" date="2019-07" db="EMBL/GenBank/DDBJ databases">
        <title>Draft genome assembly of a fouling barnacle, Amphibalanus amphitrite (Darwin, 1854): The first reference genome for Thecostraca.</title>
        <authorList>
            <person name="Kim W."/>
        </authorList>
    </citation>
    <scope>NUCLEOTIDE SEQUENCE [LARGE SCALE GENOMIC DNA]</scope>
    <source>
        <strain evidence="2">SNU_AA5</strain>
        <tissue evidence="2">Soma without cirri and trophi</tissue>
    </source>
</reference>
<feature type="transmembrane region" description="Helical" evidence="1">
    <location>
        <begin position="103"/>
        <end position="128"/>
    </location>
</feature>